<evidence type="ECO:0000256" key="6">
    <source>
        <dbReference type="ARBA" id="ARBA00022622"/>
    </source>
</evidence>
<dbReference type="InterPro" id="IPR008427">
    <property type="entry name" value="Extracellular_membr_CFEM_dom"/>
</dbReference>
<feature type="transmembrane region" description="Helical" evidence="16">
    <location>
        <begin position="329"/>
        <end position="347"/>
    </location>
</feature>
<name>A0ABR1SN85_9PEZI</name>
<feature type="chain" id="PRO_5047523356" description="CFEM domain-containing protein" evidence="17">
    <location>
        <begin position="20"/>
        <end position="490"/>
    </location>
</feature>
<feature type="disulfide bond" evidence="14">
    <location>
        <begin position="88"/>
        <end position="121"/>
    </location>
</feature>
<dbReference type="PROSITE" id="PS51257">
    <property type="entry name" value="PROKAR_LIPOPROTEIN"/>
    <property type="match status" value="1"/>
</dbReference>
<feature type="transmembrane region" description="Helical" evidence="16">
    <location>
        <begin position="210"/>
        <end position="234"/>
    </location>
</feature>
<comment type="subcellular location">
    <subcellularLocation>
        <location evidence="2">Membrane</location>
        <topology evidence="2">Lipid-anchor</topology>
        <topology evidence="2">GPI-anchor</topology>
    </subcellularLocation>
    <subcellularLocation>
        <location evidence="1">Membrane</location>
        <topology evidence="1">Multi-pass membrane protein</topology>
    </subcellularLocation>
    <subcellularLocation>
        <location evidence="3">Secreted</location>
    </subcellularLocation>
</comment>
<feature type="disulfide bond" evidence="14">
    <location>
        <begin position="65"/>
        <end position="105"/>
    </location>
</feature>
<feature type="transmembrane region" description="Helical" evidence="16">
    <location>
        <begin position="367"/>
        <end position="386"/>
    </location>
</feature>
<evidence type="ECO:0000256" key="11">
    <source>
        <dbReference type="ARBA" id="ARBA00023157"/>
    </source>
</evidence>
<evidence type="ECO:0000256" key="9">
    <source>
        <dbReference type="ARBA" id="ARBA00022989"/>
    </source>
</evidence>
<evidence type="ECO:0000313" key="20">
    <source>
        <dbReference type="Proteomes" id="UP001396898"/>
    </source>
</evidence>
<evidence type="ECO:0000256" key="4">
    <source>
        <dbReference type="ARBA" id="ARBA00010031"/>
    </source>
</evidence>
<keyword evidence="7 16" id="KW-0812">Transmembrane</keyword>
<evidence type="ECO:0000256" key="2">
    <source>
        <dbReference type="ARBA" id="ARBA00004589"/>
    </source>
</evidence>
<feature type="disulfide bond" evidence="14">
    <location>
        <begin position="79"/>
        <end position="86"/>
    </location>
</feature>
<evidence type="ECO:0000256" key="14">
    <source>
        <dbReference type="PROSITE-ProRule" id="PRU01356"/>
    </source>
</evidence>
<evidence type="ECO:0000256" key="10">
    <source>
        <dbReference type="ARBA" id="ARBA00023136"/>
    </source>
</evidence>
<dbReference type="PROSITE" id="PS52012">
    <property type="entry name" value="CFEM"/>
    <property type="match status" value="1"/>
</dbReference>
<sequence length="490" mass="52492">MRLQAFALAATAFLAGCAAQAVAPTAPPSSAPAAQSAPAMTPEQAAAAAAVKAKLEKALSLYPKCAQICLAKTVPQSSCKMTDVKCLCTNEQLNAQIGMCVLGSCTKYEALMTKNASLSMCQPGVPPRDQTLTPLLIGVIGGVIATLIVVLRMMSGLPAAGRKLGWDDWTILIALALSMPPTVFSVLLSNNGLGRDMWTLPMQNIENVLFLYYLGEIFYFAALAVNKISILIFILRVFPDQRFRQITYGVIGLCSAYGIAFVFATMFQCQPINYSWKQIDSTIPGKCNDIHLQGWMSAILNIVVDLVVLVLPLKQLYALQTNLKKKIMIMIMFSLGIFVTIVSAIRLRSLIMFANSQNITWDYNEAAYWSTIEMHVGIVCACLPALRALFVSMGAKVLGTTKGGTKASGYSTGNSSKNAPRSGTFGGSGNEKIAAQGVPRHGDESDFVPLVEMNSRSKTPVGMAVSENGSVESHYHAQQQRRGGGGGGGY</sequence>
<evidence type="ECO:0000256" key="12">
    <source>
        <dbReference type="ARBA" id="ARBA00023288"/>
    </source>
</evidence>
<keyword evidence="10 16" id="KW-0472">Membrane</keyword>
<dbReference type="SMART" id="SM00747">
    <property type="entry name" value="CFEM"/>
    <property type="match status" value="1"/>
</dbReference>
<gene>
    <name evidence="19" type="ORF">PG991_001858</name>
</gene>
<dbReference type="Proteomes" id="UP001396898">
    <property type="component" value="Unassembled WGS sequence"/>
</dbReference>
<feature type="transmembrane region" description="Helical" evidence="16">
    <location>
        <begin position="132"/>
        <end position="151"/>
    </location>
</feature>
<feature type="region of interest" description="Disordered" evidence="15">
    <location>
        <begin position="461"/>
        <end position="490"/>
    </location>
</feature>
<evidence type="ECO:0000256" key="8">
    <source>
        <dbReference type="ARBA" id="ARBA00022729"/>
    </source>
</evidence>
<keyword evidence="11 14" id="KW-1015">Disulfide bond</keyword>
<comment type="caution">
    <text evidence="19">The sequence shown here is derived from an EMBL/GenBank/DDBJ whole genome shotgun (WGS) entry which is preliminary data.</text>
</comment>
<evidence type="ECO:0000256" key="17">
    <source>
        <dbReference type="SAM" id="SignalP"/>
    </source>
</evidence>
<keyword evidence="14" id="KW-0349">Heme</keyword>
<protein>
    <recommendedName>
        <fullName evidence="18">CFEM domain-containing protein</fullName>
    </recommendedName>
</protein>
<proteinExistence type="inferred from homology"/>
<dbReference type="InterPro" id="IPR049326">
    <property type="entry name" value="Rhodopsin_dom_fungi"/>
</dbReference>
<keyword evidence="6" id="KW-0325">Glycoprotein</keyword>
<evidence type="ECO:0000256" key="7">
    <source>
        <dbReference type="ARBA" id="ARBA00022692"/>
    </source>
</evidence>
<comment type="similarity">
    <text evidence="13">Belongs to the SAT4 family.</text>
</comment>
<evidence type="ECO:0000256" key="3">
    <source>
        <dbReference type="ARBA" id="ARBA00004613"/>
    </source>
</evidence>
<feature type="signal peptide" evidence="17">
    <location>
        <begin position="1"/>
        <end position="19"/>
    </location>
</feature>
<dbReference type="PANTHER" id="PTHR33048:SF160">
    <property type="entry name" value="SAT4 FAMILY MEMBRANE PROTEIN"/>
    <property type="match status" value="1"/>
</dbReference>
<keyword evidence="20" id="KW-1185">Reference proteome</keyword>
<dbReference type="Pfam" id="PF05730">
    <property type="entry name" value="CFEM"/>
    <property type="match status" value="1"/>
</dbReference>
<feature type="domain" description="CFEM" evidence="18">
    <location>
        <begin position="37"/>
        <end position="148"/>
    </location>
</feature>
<keyword evidence="12" id="KW-0449">Lipoprotein</keyword>
<keyword evidence="5" id="KW-0964">Secreted</keyword>
<feature type="compositionally biased region" description="Polar residues" evidence="15">
    <location>
        <begin position="408"/>
        <end position="421"/>
    </location>
</feature>
<feature type="transmembrane region" description="Helical" evidence="16">
    <location>
        <begin position="298"/>
        <end position="317"/>
    </location>
</feature>
<accession>A0ABR1SN85</accession>
<keyword evidence="14" id="KW-0408">Iron</keyword>
<feature type="transmembrane region" description="Helical" evidence="16">
    <location>
        <begin position="246"/>
        <end position="267"/>
    </location>
</feature>
<evidence type="ECO:0000256" key="1">
    <source>
        <dbReference type="ARBA" id="ARBA00004141"/>
    </source>
</evidence>
<feature type="region of interest" description="Disordered" evidence="15">
    <location>
        <begin position="404"/>
        <end position="430"/>
    </location>
</feature>
<keyword evidence="6" id="KW-0336">GPI-anchor</keyword>
<feature type="binding site" description="axial binding residue" evidence="14">
    <location>
        <position position="83"/>
    </location>
    <ligand>
        <name>heme</name>
        <dbReference type="ChEBI" id="CHEBI:30413"/>
    </ligand>
    <ligandPart>
        <name>Fe</name>
        <dbReference type="ChEBI" id="CHEBI:18248"/>
    </ligandPart>
</feature>
<evidence type="ECO:0000256" key="16">
    <source>
        <dbReference type="SAM" id="Phobius"/>
    </source>
</evidence>
<dbReference type="PANTHER" id="PTHR33048">
    <property type="entry name" value="PTH11-LIKE INTEGRAL MEMBRANE PROTEIN (AFU_ORTHOLOGUE AFUA_5G11245)"/>
    <property type="match status" value="1"/>
</dbReference>
<organism evidence="19 20">
    <name type="scientific">Apiospora marii</name>
    <dbReference type="NCBI Taxonomy" id="335849"/>
    <lineage>
        <taxon>Eukaryota</taxon>
        <taxon>Fungi</taxon>
        <taxon>Dikarya</taxon>
        <taxon>Ascomycota</taxon>
        <taxon>Pezizomycotina</taxon>
        <taxon>Sordariomycetes</taxon>
        <taxon>Xylariomycetidae</taxon>
        <taxon>Amphisphaeriales</taxon>
        <taxon>Apiosporaceae</taxon>
        <taxon>Apiospora</taxon>
    </lineage>
</organism>
<dbReference type="EMBL" id="JAQQWI010000005">
    <property type="protein sequence ID" value="KAK8035785.1"/>
    <property type="molecule type" value="Genomic_DNA"/>
</dbReference>
<evidence type="ECO:0000259" key="18">
    <source>
        <dbReference type="PROSITE" id="PS52012"/>
    </source>
</evidence>
<keyword evidence="9 16" id="KW-1133">Transmembrane helix</keyword>
<evidence type="ECO:0000256" key="15">
    <source>
        <dbReference type="SAM" id="MobiDB-lite"/>
    </source>
</evidence>
<dbReference type="Pfam" id="PF20684">
    <property type="entry name" value="Fung_rhodopsin"/>
    <property type="match status" value="1"/>
</dbReference>
<keyword evidence="8 17" id="KW-0732">Signal</keyword>
<evidence type="ECO:0000256" key="5">
    <source>
        <dbReference type="ARBA" id="ARBA00022525"/>
    </source>
</evidence>
<feature type="transmembrane region" description="Helical" evidence="16">
    <location>
        <begin position="171"/>
        <end position="190"/>
    </location>
</feature>
<feature type="disulfide bond" evidence="14">
    <location>
        <begin position="69"/>
        <end position="100"/>
    </location>
</feature>
<comment type="similarity">
    <text evidence="4">Belongs to the RBT5 family.</text>
</comment>
<evidence type="ECO:0000313" key="19">
    <source>
        <dbReference type="EMBL" id="KAK8035785.1"/>
    </source>
</evidence>
<reference evidence="19 20" key="1">
    <citation type="submission" date="2023-01" db="EMBL/GenBank/DDBJ databases">
        <title>Analysis of 21 Apiospora genomes using comparative genomics revels a genus with tremendous synthesis potential of carbohydrate active enzymes and secondary metabolites.</title>
        <authorList>
            <person name="Sorensen T."/>
        </authorList>
    </citation>
    <scope>NUCLEOTIDE SEQUENCE [LARGE SCALE GENOMIC DNA]</scope>
    <source>
        <strain evidence="19 20">CBS 20057</strain>
    </source>
</reference>
<keyword evidence="14" id="KW-0479">Metal-binding</keyword>
<dbReference type="InterPro" id="IPR052337">
    <property type="entry name" value="SAT4-like"/>
</dbReference>
<evidence type="ECO:0000256" key="13">
    <source>
        <dbReference type="ARBA" id="ARBA00038359"/>
    </source>
</evidence>